<dbReference type="RefSeq" id="WP_039681891.1">
    <property type="nucleotide sequence ID" value="NZ_CP010028.1"/>
</dbReference>
<dbReference type="AlphaFoldDB" id="A0A0A7KDI5"/>
<dbReference type="HOGENOM" id="CLU_2914862_0_0_0"/>
<dbReference type="EMBL" id="CP010028">
    <property type="protein sequence ID" value="AIZ44175.1"/>
    <property type="molecule type" value="Genomic_DNA"/>
</dbReference>
<gene>
    <name evidence="1" type="ORF">QR90_02195</name>
</gene>
<evidence type="ECO:0000313" key="1">
    <source>
        <dbReference type="EMBL" id="AIZ44175.1"/>
    </source>
</evidence>
<name>A0A0A7KDI5_9DEIO</name>
<evidence type="ECO:0000313" key="2">
    <source>
        <dbReference type="Proteomes" id="UP000030634"/>
    </source>
</evidence>
<proteinExistence type="predicted"/>
<accession>A0A0A7KDI5</accession>
<sequence length="61" mass="6996">MTGTGIIDYAPISCLDETFQHWTTSVKLGWDAHRPCMLLQRMSPEKCRSTVLPKVAELMDW</sequence>
<dbReference type="KEGG" id="dsw:QR90_02195"/>
<organism evidence="1 2">
    <name type="scientific">Deinococcus radiopugnans</name>
    <dbReference type="NCBI Taxonomy" id="57497"/>
    <lineage>
        <taxon>Bacteria</taxon>
        <taxon>Thermotogati</taxon>
        <taxon>Deinococcota</taxon>
        <taxon>Deinococci</taxon>
        <taxon>Deinococcales</taxon>
        <taxon>Deinococcaceae</taxon>
        <taxon>Deinococcus</taxon>
    </lineage>
</organism>
<reference evidence="2" key="1">
    <citation type="submission" date="2014-11" db="EMBL/GenBank/DDBJ databases">
        <title>Hymenobacter sp. DG25B genome submission.</title>
        <authorList>
            <person name="Jung H.-Y."/>
            <person name="Kim M.K."/>
            <person name="Srinivasan S."/>
            <person name="Lim S."/>
        </authorList>
    </citation>
    <scope>NUCLEOTIDE SEQUENCE [LARGE SCALE GENOMIC DNA]</scope>
    <source>
        <strain evidence="2">DY59</strain>
    </source>
</reference>
<dbReference type="Proteomes" id="UP000030634">
    <property type="component" value="Chromosome"/>
</dbReference>
<protein>
    <submittedName>
        <fullName evidence="1">Uncharacterized protein</fullName>
    </submittedName>
</protein>